<dbReference type="InterPro" id="IPR036236">
    <property type="entry name" value="Znf_C2H2_sf"/>
</dbReference>
<dbReference type="PROSITE" id="PS00028">
    <property type="entry name" value="ZINC_FINGER_C2H2_1"/>
    <property type="match status" value="1"/>
</dbReference>
<name>T1GU41_MEGSC</name>
<evidence type="ECO:0000313" key="8">
    <source>
        <dbReference type="EnsemblMetazoa" id="MESCA007243-PA"/>
    </source>
</evidence>
<reference evidence="9" key="1">
    <citation type="submission" date="2013-02" db="EMBL/GenBank/DDBJ databases">
        <authorList>
            <person name="Hughes D."/>
        </authorList>
    </citation>
    <scope>NUCLEOTIDE SEQUENCE</scope>
    <source>
        <strain>Durham</strain>
        <strain evidence="9">NC isolate 2 -- Noor lab</strain>
    </source>
</reference>
<keyword evidence="3 5" id="KW-0863">Zinc-finger</keyword>
<dbReference type="AlphaFoldDB" id="T1GU41"/>
<dbReference type="Gene3D" id="3.30.160.60">
    <property type="entry name" value="Classic Zinc Finger"/>
    <property type="match status" value="2"/>
</dbReference>
<evidence type="ECO:0000256" key="5">
    <source>
        <dbReference type="PROSITE-ProRule" id="PRU00042"/>
    </source>
</evidence>
<organism evidence="8 9">
    <name type="scientific">Megaselia scalaris</name>
    <name type="common">Humpbacked fly</name>
    <name type="synonym">Phora scalaris</name>
    <dbReference type="NCBI Taxonomy" id="36166"/>
    <lineage>
        <taxon>Eukaryota</taxon>
        <taxon>Metazoa</taxon>
        <taxon>Ecdysozoa</taxon>
        <taxon>Arthropoda</taxon>
        <taxon>Hexapoda</taxon>
        <taxon>Insecta</taxon>
        <taxon>Pterygota</taxon>
        <taxon>Neoptera</taxon>
        <taxon>Endopterygota</taxon>
        <taxon>Diptera</taxon>
        <taxon>Brachycera</taxon>
        <taxon>Muscomorpha</taxon>
        <taxon>Platypezoidea</taxon>
        <taxon>Phoridae</taxon>
        <taxon>Megaseliini</taxon>
        <taxon>Megaselia</taxon>
    </lineage>
</organism>
<evidence type="ECO:0000256" key="4">
    <source>
        <dbReference type="ARBA" id="ARBA00022833"/>
    </source>
</evidence>
<dbReference type="PANTHER" id="PTHR23235:SF120">
    <property type="entry name" value="KRUPPEL-LIKE FACTOR 15"/>
    <property type="match status" value="1"/>
</dbReference>
<dbReference type="SMART" id="SM00355">
    <property type="entry name" value="ZnF_C2H2"/>
    <property type="match status" value="2"/>
</dbReference>
<keyword evidence="2" id="KW-0677">Repeat</keyword>
<feature type="compositionally biased region" description="Basic and acidic residues" evidence="6">
    <location>
        <begin position="99"/>
        <end position="116"/>
    </location>
</feature>
<dbReference type="GO" id="GO:0008270">
    <property type="term" value="F:zinc ion binding"/>
    <property type="evidence" value="ECO:0007669"/>
    <property type="project" value="UniProtKB-KW"/>
</dbReference>
<evidence type="ECO:0000256" key="6">
    <source>
        <dbReference type="SAM" id="MobiDB-lite"/>
    </source>
</evidence>
<dbReference type="EnsemblMetazoa" id="MESCA007243-RA">
    <property type="protein sequence ID" value="MESCA007243-PA"/>
    <property type="gene ID" value="MESCA007243"/>
</dbReference>
<dbReference type="PROSITE" id="PS50157">
    <property type="entry name" value="ZINC_FINGER_C2H2_2"/>
    <property type="match status" value="1"/>
</dbReference>
<evidence type="ECO:0000259" key="7">
    <source>
        <dbReference type="PROSITE" id="PS50157"/>
    </source>
</evidence>
<sequence length="254" mass="29664">MQRMLEKLESCETFYLQCQTSEKILSNANVELIEVKPDEFIFDNNETQKQEDESEIEVDALQLEEPKIEDESYPDSSQEDALQDLNQDDQDSDFELSEIDEKPDLPNPEVKIEKPPKTAKVKKADNSMSMCDICGNCFKSARLYSHLRRHNNIKPHVCEICSKAFTTSSELCRHMRVHTGERPFACQYCDRRFTDKSTHQNMKELTLEKGRFRATNAENLSHILRVFENIWLFILAKKIMLVFHVIKHFLGHIC</sequence>
<evidence type="ECO:0000256" key="1">
    <source>
        <dbReference type="ARBA" id="ARBA00022723"/>
    </source>
</evidence>
<keyword evidence="9" id="KW-1185">Reference proteome</keyword>
<dbReference type="FunFam" id="3.30.160.60:FF:000303">
    <property type="entry name" value="Zinc finger protein 41"/>
    <property type="match status" value="1"/>
</dbReference>
<dbReference type="GO" id="GO:0000978">
    <property type="term" value="F:RNA polymerase II cis-regulatory region sequence-specific DNA binding"/>
    <property type="evidence" value="ECO:0007669"/>
    <property type="project" value="TreeGrafter"/>
</dbReference>
<proteinExistence type="predicted"/>
<dbReference type="InterPro" id="IPR013087">
    <property type="entry name" value="Znf_C2H2_type"/>
</dbReference>
<feature type="domain" description="C2H2-type" evidence="7">
    <location>
        <begin position="156"/>
        <end position="183"/>
    </location>
</feature>
<dbReference type="OMA" id="RVFENIW"/>
<evidence type="ECO:0000256" key="3">
    <source>
        <dbReference type="ARBA" id="ARBA00022771"/>
    </source>
</evidence>
<dbReference type="Pfam" id="PF00096">
    <property type="entry name" value="zf-C2H2"/>
    <property type="match status" value="1"/>
</dbReference>
<evidence type="ECO:0000256" key="2">
    <source>
        <dbReference type="ARBA" id="ARBA00022737"/>
    </source>
</evidence>
<dbReference type="EMBL" id="CAQQ02154289">
    <property type="status" value="NOT_ANNOTATED_CDS"/>
    <property type="molecule type" value="Genomic_DNA"/>
</dbReference>
<protein>
    <recommendedName>
        <fullName evidence="7">C2H2-type domain-containing protein</fullName>
    </recommendedName>
</protein>
<keyword evidence="4" id="KW-0862">Zinc</keyword>
<dbReference type="STRING" id="36166.T1GU41"/>
<dbReference type="FunFam" id="3.30.160.60:FF:000100">
    <property type="entry name" value="Zinc finger 45-like"/>
    <property type="match status" value="1"/>
</dbReference>
<dbReference type="SUPFAM" id="SSF57667">
    <property type="entry name" value="beta-beta-alpha zinc fingers"/>
    <property type="match status" value="1"/>
</dbReference>
<dbReference type="GO" id="GO:0000981">
    <property type="term" value="F:DNA-binding transcription factor activity, RNA polymerase II-specific"/>
    <property type="evidence" value="ECO:0007669"/>
    <property type="project" value="TreeGrafter"/>
</dbReference>
<dbReference type="Proteomes" id="UP000015102">
    <property type="component" value="Unassembled WGS sequence"/>
</dbReference>
<accession>T1GU41</accession>
<keyword evidence="1" id="KW-0479">Metal-binding</keyword>
<reference evidence="8" key="2">
    <citation type="submission" date="2015-06" db="UniProtKB">
        <authorList>
            <consortium name="EnsemblMetazoa"/>
        </authorList>
    </citation>
    <scope>IDENTIFICATION</scope>
</reference>
<dbReference type="HOGENOM" id="CLU_1095342_0_0_1"/>
<feature type="region of interest" description="Disordered" evidence="6">
    <location>
        <begin position="97"/>
        <end position="122"/>
    </location>
</feature>
<evidence type="ECO:0000313" key="9">
    <source>
        <dbReference type="Proteomes" id="UP000015102"/>
    </source>
</evidence>
<dbReference type="PANTHER" id="PTHR23235">
    <property type="entry name" value="KRUEPPEL-LIKE TRANSCRIPTION FACTOR"/>
    <property type="match status" value="1"/>
</dbReference>